<feature type="compositionally biased region" description="Basic residues" evidence="1">
    <location>
        <begin position="13"/>
        <end position="28"/>
    </location>
</feature>
<dbReference type="Proteomes" id="UP000299102">
    <property type="component" value="Unassembled WGS sequence"/>
</dbReference>
<accession>A0A4C1U4Y6</accession>
<sequence length="172" mass="18651">MSPAPDMWWSWSGKKRGGPRNSRPRRKGNAGANARPGGAGGSEGPRLRIMNYAEAAAKPKTAAAAARPWPLRLGTGHTLIVASNLRTTPRSTLLRNFAGGGCQEMGVAVNRMRKARGQKVVLSCSLSKMLKDRGAAQDTRRRLKGRQARNAAPTVIIRDVLRSTRMRTLLGR</sequence>
<keyword evidence="3" id="KW-1185">Reference proteome</keyword>
<protein>
    <submittedName>
        <fullName evidence="2">Uncharacterized protein</fullName>
    </submittedName>
</protein>
<comment type="caution">
    <text evidence="2">The sequence shown here is derived from an EMBL/GenBank/DDBJ whole genome shotgun (WGS) entry which is preliminary data.</text>
</comment>
<evidence type="ECO:0000313" key="3">
    <source>
        <dbReference type="Proteomes" id="UP000299102"/>
    </source>
</evidence>
<dbReference type="EMBL" id="BGZK01000125">
    <property type="protein sequence ID" value="GBP21034.1"/>
    <property type="molecule type" value="Genomic_DNA"/>
</dbReference>
<organism evidence="2 3">
    <name type="scientific">Eumeta variegata</name>
    <name type="common">Bagworm moth</name>
    <name type="synonym">Eumeta japonica</name>
    <dbReference type="NCBI Taxonomy" id="151549"/>
    <lineage>
        <taxon>Eukaryota</taxon>
        <taxon>Metazoa</taxon>
        <taxon>Ecdysozoa</taxon>
        <taxon>Arthropoda</taxon>
        <taxon>Hexapoda</taxon>
        <taxon>Insecta</taxon>
        <taxon>Pterygota</taxon>
        <taxon>Neoptera</taxon>
        <taxon>Endopterygota</taxon>
        <taxon>Lepidoptera</taxon>
        <taxon>Glossata</taxon>
        <taxon>Ditrysia</taxon>
        <taxon>Tineoidea</taxon>
        <taxon>Psychidae</taxon>
        <taxon>Oiketicinae</taxon>
        <taxon>Eumeta</taxon>
    </lineage>
</organism>
<dbReference type="OrthoDB" id="10022108at2759"/>
<evidence type="ECO:0000313" key="2">
    <source>
        <dbReference type="EMBL" id="GBP21034.1"/>
    </source>
</evidence>
<name>A0A4C1U4Y6_EUMVA</name>
<feature type="region of interest" description="Disordered" evidence="1">
    <location>
        <begin position="1"/>
        <end position="45"/>
    </location>
</feature>
<gene>
    <name evidence="2" type="ORF">EVAR_11065_1</name>
</gene>
<evidence type="ECO:0000256" key="1">
    <source>
        <dbReference type="SAM" id="MobiDB-lite"/>
    </source>
</evidence>
<proteinExistence type="predicted"/>
<reference evidence="2 3" key="1">
    <citation type="journal article" date="2019" name="Commun. Biol.">
        <title>The bagworm genome reveals a unique fibroin gene that provides high tensile strength.</title>
        <authorList>
            <person name="Kono N."/>
            <person name="Nakamura H."/>
            <person name="Ohtoshi R."/>
            <person name="Tomita M."/>
            <person name="Numata K."/>
            <person name="Arakawa K."/>
        </authorList>
    </citation>
    <scope>NUCLEOTIDE SEQUENCE [LARGE SCALE GENOMIC DNA]</scope>
</reference>
<dbReference type="AlphaFoldDB" id="A0A4C1U4Y6"/>